<dbReference type="AlphaFoldDB" id="D2RV15"/>
<name>D2RV15_HALTV</name>
<dbReference type="KEGG" id="htu:Htur_0408"/>
<dbReference type="HOGENOM" id="CLU_1718173_0_0_2"/>
<dbReference type="OrthoDB" id="206192at2157"/>
<feature type="transmembrane region" description="Helical" evidence="1">
    <location>
        <begin position="131"/>
        <end position="150"/>
    </location>
</feature>
<keyword evidence="1" id="KW-1133">Transmembrane helix</keyword>
<evidence type="ECO:0000313" key="3">
    <source>
        <dbReference type="Proteomes" id="UP000001903"/>
    </source>
</evidence>
<keyword evidence="3" id="KW-1185">Reference proteome</keyword>
<dbReference type="RefSeq" id="WP_012941631.1">
    <property type="nucleotide sequence ID" value="NC_013743.1"/>
</dbReference>
<feature type="transmembrane region" description="Helical" evidence="1">
    <location>
        <begin position="64"/>
        <end position="86"/>
    </location>
</feature>
<dbReference type="STRING" id="543526.Htur_0408"/>
<feature type="transmembrane region" description="Helical" evidence="1">
    <location>
        <begin position="98"/>
        <end position="119"/>
    </location>
</feature>
<dbReference type="InterPro" id="IPR055943">
    <property type="entry name" value="DUF7521"/>
</dbReference>
<dbReference type="Proteomes" id="UP000001903">
    <property type="component" value="Chromosome"/>
</dbReference>
<reference evidence="2 3" key="1">
    <citation type="journal article" date="2010" name="Stand. Genomic Sci.">
        <title>Complete genome sequence of Haloterrigena turkmenica type strain (4k).</title>
        <authorList>
            <person name="Saunders E."/>
            <person name="Tindall B.J."/>
            <person name="Fahnrich R."/>
            <person name="Lapidus A."/>
            <person name="Copeland A."/>
            <person name="Del Rio T.G."/>
            <person name="Lucas S."/>
            <person name="Chen F."/>
            <person name="Tice H."/>
            <person name="Cheng J.F."/>
            <person name="Han C."/>
            <person name="Detter J.C."/>
            <person name="Bruce D."/>
            <person name="Goodwin L."/>
            <person name="Chain P."/>
            <person name="Pitluck S."/>
            <person name="Pati A."/>
            <person name="Ivanova N."/>
            <person name="Mavromatis K."/>
            <person name="Chen A."/>
            <person name="Palaniappan K."/>
            <person name="Land M."/>
            <person name="Hauser L."/>
            <person name="Chang Y.J."/>
            <person name="Jeffries C.D."/>
            <person name="Brettin T."/>
            <person name="Rohde M."/>
            <person name="Goker M."/>
            <person name="Bristow J."/>
            <person name="Eisen J.A."/>
            <person name="Markowitz V."/>
            <person name="Hugenholtz P."/>
            <person name="Klenk H.P."/>
            <person name="Kyrpides N.C."/>
        </authorList>
    </citation>
    <scope>NUCLEOTIDE SEQUENCE [LARGE SCALE GENOMIC DNA]</scope>
    <source>
        <strain evidence="3">ATCC 51198 / DSM 5511 / JCM 9101 / NCIMB 13204 / VKM B-1734 / 4k</strain>
    </source>
</reference>
<gene>
    <name evidence="2" type="ordered locus">Htur_0408</name>
</gene>
<proteinExistence type="predicted"/>
<evidence type="ECO:0000256" key="1">
    <source>
        <dbReference type="SAM" id="Phobius"/>
    </source>
</evidence>
<keyword evidence="1" id="KW-0472">Membrane</keyword>
<dbReference type="eggNOG" id="arCOG09136">
    <property type="taxonomic scope" value="Archaea"/>
</dbReference>
<evidence type="ECO:0000313" key="2">
    <source>
        <dbReference type="EMBL" id="ADB59308.1"/>
    </source>
</evidence>
<accession>D2RV15</accession>
<dbReference type="GeneID" id="8740975"/>
<dbReference type="Pfam" id="PF24365">
    <property type="entry name" value="DUF7521"/>
    <property type="match status" value="1"/>
</dbReference>
<dbReference type="EMBL" id="CP001860">
    <property type="protein sequence ID" value="ADB59308.1"/>
    <property type="molecule type" value="Genomic_DNA"/>
</dbReference>
<keyword evidence="1" id="KW-0812">Transmembrane</keyword>
<protein>
    <submittedName>
        <fullName evidence="2">Uncharacterized protein</fullName>
    </submittedName>
</protein>
<organism evidence="2 3">
    <name type="scientific">Haloterrigena turkmenica (strain ATCC 51198 / DSM 5511 / JCM 9101 / NCIMB 13204 / VKM B-1734 / 4k)</name>
    <name type="common">Halococcus turkmenicus</name>
    <dbReference type="NCBI Taxonomy" id="543526"/>
    <lineage>
        <taxon>Archaea</taxon>
        <taxon>Methanobacteriati</taxon>
        <taxon>Methanobacteriota</taxon>
        <taxon>Stenosarchaea group</taxon>
        <taxon>Halobacteria</taxon>
        <taxon>Halobacteriales</taxon>
        <taxon>Natrialbaceae</taxon>
        <taxon>Haloterrigena</taxon>
    </lineage>
</organism>
<sequence length="152" mass="15837">MIGTTSATTGGLEAIRGATASVAFRRPTSGRVVSPLGDSPALESSPTPDPVQVSVDSVGGSTPVVLAAIVTFFVATVLAVLVTYRFVEGYRRTKARPILWLAVGMFLLAPSPMFLRLLAGNVAAIPLSAQLLLTTLSELCGLLVILYAVYTT</sequence>